<feature type="transmembrane region" description="Helical" evidence="6">
    <location>
        <begin position="433"/>
        <end position="456"/>
    </location>
</feature>
<feature type="transmembrane region" description="Helical" evidence="6">
    <location>
        <begin position="94"/>
        <end position="117"/>
    </location>
</feature>
<dbReference type="PIRSF" id="PIRSF006060">
    <property type="entry name" value="AA_transporter"/>
    <property type="match status" value="1"/>
</dbReference>
<evidence type="ECO:0000313" key="9">
    <source>
        <dbReference type="EMBL" id="MVM91093.1"/>
    </source>
</evidence>
<evidence type="ECO:0000256" key="5">
    <source>
        <dbReference type="ARBA" id="ARBA00023136"/>
    </source>
</evidence>
<gene>
    <name evidence="9" type="ORF">GNY86_06125</name>
    <name evidence="7" type="ORF">MKP18_000251</name>
</gene>
<dbReference type="EMBL" id="ABFEVW020000001">
    <property type="protein sequence ID" value="EKU3566895.1"/>
    <property type="molecule type" value="Genomic_DNA"/>
</dbReference>
<evidence type="ECO:0000256" key="4">
    <source>
        <dbReference type="ARBA" id="ARBA00022989"/>
    </source>
</evidence>
<comment type="caution">
    <text evidence="9">The sequence shown here is derived from an EMBL/GenBank/DDBJ whole genome shotgun (WGS) entry which is preliminary data.</text>
</comment>
<feature type="transmembrane region" description="Helical" evidence="6">
    <location>
        <begin position="12"/>
        <end position="39"/>
    </location>
</feature>
<feature type="transmembrane region" description="Helical" evidence="6">
    <location>
        <begin position="289"/>
        <end position="311"/>
    </location>
</feature>
<feature type="transmembrane region" description="Helical" evidence="6">
    <location>
        <begin position="402"/>
        <end position="421"/>
    </location>
</feature>
<feature type="transmembrane region" description="Helical" evidence="6">
    <location>
        <begin position="129"/>
        <end position="150"/>
    </location>
</feature>
<dbReference type="AlphaFoldDB" id="A0A6I4IES5"/>
<dbReference type="EMBL" id="WPIP01000031">
    <property type="protein sequence ID" value="MVM91093.1"/>
    <property type="molecule type" value="Genomic_DNA"/>
</dbReference>
<accession>A0A6I4IES5</accession>
<evidence type="ECO:0000256" key="6">
    <source>
        <dbReference type="SAM" id="Phobius"/>
    </source>
</evidence>
<feature type="transmembrane region" description="Helical" evidence="6">
    <location>
        <begin position="157"/>
        <end position="177"/>
    </location>
</feature>
<dbReference type="EMBL" id="ABFEVW030000001">
    <property type="protein sequence ID" value="EMN1069992.1"/>
    <property type="molecule type" value="Genomic_DNA"/>
</dbReference>
<dbReference type="Gene3D" id="1.20.1740.10">
    <property type="entry name" value="Amino acid/polyamine transporter I"/>
    <property type="match status" value="1"/>
</dbReference>
<dbReference type="PANTHER" id="PTHR42770:SF16">
    <property type="entry name" value="AMINO ACID PERMEASE"/>
    <property type="match status" value="1"/>
</dbReference>
<feature type="transmembrane region" description="Helical" evidence="6">
    <location>
        <begin position="362"/>
        <end position="390"/>
    </location>
</feature>
<evidence type="ECO:0000256" key="1">
    <source>
        <dbReference type="ARBA" id="ARBA00004651"/>
    </source>
</evidence>
<dbReference type="GO" id="GO:0022857">
    <property type="term" value="F:transmembrane transporter activity"/>
    <property type="evidence" value="ECO:0007669"/>
    <property type="project" value="InterPro"/>
</dbReference>
<dbReference type="GO" id="GO:0005886">
    <property type="term" value="C:plasma membrane"/>
    <property type="evidence" value="ECO:0007669"/>
    <property type="project" value="UniProtKB-SubCell"/>
</dbReference>
<feature type="transmembrane region" description="Helical" evidence="6">
    <location>
        <begin position="197"/>
        <end position="218"/>
    </location>
</feature>
<organism evidence="9 10">
    <name type="scientific">Acinetobacter baumannii</name>
    <dbReference type="NCBI Taxonomy" id="470"/>
    <lineage>
        <taxon>Bacteria</taxon>
        <taxon>Pseudomonadati</taxon>
        <taxon>Pseudomonadota</taxon>
        <taxon>Gammaproteobacteria</taxon>
        <taxon>Moraxellales</taxon>
        <taxon>Moraxellaceae</taxon>
        <taxon>Acinetobacter</taxon>
        <taxon>Acinetobacter calcoaceticus/baumannii complex</taxon>
    </lineage>
</organism>
<sequence length="474" mass="51504">MNNGNNLKKGSLGLWTVVFFVVAAASPLTGVVGAMPLNFMLGNGAGVPGSFIVAALLLIIFSFGFIAMSKYVVNAGAFYTYIVQGLGVGPGISGLSVAILAYTAIQLSVTAMFGFFTQHLVVSHLGIDISWWVYALAMQIVVILLGIARVEIGGKILGLLMILEVGIILLIDIAIFQKPINFEFTSFQPSTIFTNHFGISMVFAICSFIGFEAAAIYSEECINPKKVVSRATFIAVGLIAIFFVFTSWSFILYSSSGAIVAIASKDPGMYVYDVATAVLGKWSVDVMSVLLLTSLFAATQAFHNSLARYMYTISRDGLFWSKLSKTHAKHQTPYIASIVQGIIIMMCIVVFAVMHFDPMIDIFSWCSAFGSMAILALQFGVSLAVISYFIKNKDLKVSMWSRLIAPTISSIGMAFILYLVIKNLDIMSGSNSPTIYIMPIVLFISIIAGLVTGAFLKKKHIDLYNNIYSLVKRV</sequence>
<name>A0A6I4IES5_ACIBA</name>
<reference evidence="8" key="2">
    <citation type="submission" date="2024-02" db="EMBL/GenBank/DDBJ databases">
        <authorList>
            <consortium name="Clinical and Environmental Microbiology Branch: Whole genome sequencing antimicrobial resistance pathogens in the healthcare setting"/>
        </authorList>
    </citation>
    <scope>NUCLEOTIDE SEQUENCE</scope>
    <source>
        <strain evidence="7">2021GN-00227</strain>
    </source>
</reference>
<keyword evidence="3 6" id="KW-0812">Transmembrane</keyword>
<comment type="subcellular location">
    <subcellularLocation>
        <location evidence="1">Cell membrane</location>
        <topology evidence="1">Multi-pass membrane protein</topology>
    </subcellularLocation>
</comment>
<evidence type="ECO:0000313" key="10">
    <source>
        <dbReference type="Proteomes" id="UP000439424"/>
    </source>
</evidence>
<proteinExistence type="predicted"/>
<dbReference type="InterPro" id="IPR002293">
    <property type="entry name" value="AA/rel_permease1"/>
</dbReference>
<protein>
    <submittedName>
        <fullName evidence="7">APC family permease</fullName>
    </submittedName>
    <submittedName>
        <fullName evidence="9">Amino acid permease</fullName>
    </submittedName>
</protein>
<keyword evidence="2" id="KW-1003">Cell membrane</keyword>
<evidence type="ECO:0000313" key="8">
    <source>
        <dbReference type="EMBL" id="EMN1069992.1"/>
    </source>
</evidence>
<evidence type="ECO:0000256" key="2">
    <source>
        <dbReference type="ARBA" id="ARBA00022475"/>
    </source>
</evidence>
<dbReference type="Pfam" id="PF13520">
    <property type="entry name" value="AA_permease_2"/>
    <property type="match status" value="1"/>
</dbReference>
<keyword evidence="4 6" id="KW-1133">Transmembrane helix</keyword>
<keyword evidence="5 6" id="KW-0472">Membrane</keyword>
<dbReference type="Proteomes" id="UP000439424">
    <property type="component" value="Unassembled WGS sequence"/>
</dbReference>
<reference evidence="9 10" key="1">
    <citation type="submission" date="2019-11" db="EMBL/GenBank/DDBJ databases">
        <title>Multidrug-resistant Acinetobacter baumannii moving toward extensively drug-resistant over fifteen years in South of Brazil.</title>
        <authorList>
            <person name="Fedrigo N.H."/>
            <person name="Cerdeira L."/>
            <person name="Fuga B."/>
            <person name="Marini P.V.B."/>
            <person name="Shinohara D.R."/>
            <person name="Carrara-Marroni F.E."/>
            <person name="Lincopan N."/>
            <person name="Tognim M.C.B."/>
        </authorList>
    </citation>
    <scope>NUCLEOTIDE SEQUENCE [LARGE SCALE GENOMIC DNA]</scope>
    <source>
        <strain evidence="9 10">Ac576</strain>
    </source>
</reference>
<evidence type="ECO:0000313" key="7">
    <source>
        <dbReference type="EMBL" id="EKU3566895.1"/>
    </source>
</evidence>
<dbReference type="PANTHER" id="PTHR42770">
    <property type="entry name" value="AMINO ACID TRANSPORTER-RELATED"/>
    <property type="match status" value="1"/>
</dbReference>
<feature type="transmembrane region" description="Helical" evidence="6">
    <location>
        <begin position="332"/>
        <end position="356"/>
    </location>
</feature>
<feature type="transmembrane region" description="Helical" evidence="6">
    <location>
        <begin position="51"/>
        <end position="73"/>
    </location>
</feature>
<feature type="transmembrane region" description="Helical" evidence="6">
    <location>
        <begin position="230"/>
        <end position="251"/>
    </location>
</feature>
<dbReference type="InterPro" id="IPR050367">
    <property type="entry name" value="APC_superfamily"/>
</dbReference>
<dbReference type="RefSeq" id="WP_002047437.1">
    <property type="nucleotide sequence ID" value="NZ_CABMHL010000001.1"/>
</dbReference>
<evidence type="ECO:0000256" key="3">
    <source>
        <dbReference type="ARBA" id="ARBA00022692"/>
    </source>
</evidence>